<dbReference type="EMBL" id="JQBT01000033">
    <property type="protein sequence ID" value="KRN78768.1"/>
    <property type="molecule type" value="Genomic_DNA"/>
</dbReference>
<feature type="compositionally biased region" description="Low complexity" evidence="6">
    <location>
        <begin position="721"/>
        <end position="735"/>
    </location>
</feature>
<feature type="domain" description="NlpC/P60" evidence="8">
    <location>
        <begin position="1055"/>
        <end position="1173"/>
    </location>
</feature>
<dbReference type="Pfam" id="PF01832">
    <property type="entry name" value="Glucosaminidase"/>
    <property type="match status" value="1"/>
</dbReference>
<evidence type="ECO:0000313" key="10">
    <source>
        <dbReference type="Proteomes" id="UP000051565"/>
    </source>
</evidence>
<dbReference type="Proteomes" id="UP000051565">
    <property type="component" value="Unassembled WGS sequence"/>
</dbReference>
<dbReference type="Pfam" id="PF00877">
    <property type="entry name" value="NLPC_P60"/>
    <property type="match status" value="1"/>
</dbReference>
<dbReference type="Gene3D" id="3.90.1720.10">
    <property type="entry name" value="endopeptidase domain like (from Nostoc punctiforme)"/>
    <property type="match status" value="1"/>
</dbReference>
<dbReference type="OrthoDB" id="37530at2"/>
<gene>
    <name evidence="9" type="ORF">IV52_GL001047</name>
</gene>
<evidence type="ECO:0000256" key="4">
    <source>
        <dbReference type="ARBA" id="ARBA00022801"/>
    </source>
</evidence>
<dbReference type="Gene3D" id="4.10.80.30">
    <property type="entry name" value="DNA polymerase, domain 6"/>
    <property type="match status" value="1"/>
</dbReference>
<organism evidence="9 10">
    <name type="scientific">Fructilactobacillus lindneri DSM 20690 = JCM 11027</name>
    <dbReference type="NCBI Taxonomy" id="1122148"/>
    <lineage>
        <taxon>Bacteria</taxon>
        <taxon>Bacillati</taxon>
        <taxon>Bacillota</taxon>
        <taxon>Bacilli</taxon>
        <taxon>Lactobacillales</taxon>
        <taxon>Lactobacillaceae</taxon>
        <taxon>Fructilactobacillus</taxon>
    </lineage>
</organism>
<evidence type="ECO:0000256" key="6">
    <source>
        <dbReference type="SAM" id="MobiDB-lite"/>
    </source>
</evidence>
<dbReference type="RefSeq" id="WP_056997715.1">
    <property type="nucleotide sequence ID" value="NZ_JQBT01000033.1"/>
</dbReference>
<dbReference type="InterPro" id="IPR003646">
    <property type="entry name" value="SH3-like_bac-type"/>
</dbReference>
<dbReference type="GO" id="GO:0006508">
    <property type="term" value="P:proteolysis"/>
    <property type="evidence" value="ECO:0007669"/>
    <property type="project" value="UniProtKB-KW"/>
</dbReference>
<keyword evidence="10" id="KW-1185">Reference proteome</keyword>
<dbReference type="PANTHER" id="PTHR33308">
    <property type="entry name" value="PEPTIDOGLYCAN HYDROLASE FLGJ"/>
    <property type="match status" value="1"/>
</dbReference>
<evidence type="ECO:0000256" key="1">
    <source>
        <dbReference type="ARBA" id="ARBA00007074"/>
    </source>
</evidence>
<feature type="compositionally biased region" description="Polar residues" evidence="6">
    <location>
        <begin position="736"/>
        <end position="746"/>
    </location>
</feature>
<feature type="compositionally biased region" description="Basic and acidic residues" evidence="6">
    <location>
        <begin position="207"/>
        <end position="349"/>
    </location>
</feature>
<dbReference type="Pfam" id="PF08460">
    <property type="entry name" value="SH3_5"/>
    <property type="match status" value="6"/>
</dbReference>
<protein>
    <submittedName>
        <fullName evidence="9">Muramidase</fullName>
    </submittedName>
</protein>
<accession>A0A0R2JNM4</accession>
<comment type="similarity">
    <text evidence="1">Belongs to the peptidase C40 family.</text>
</comment>
<dbReference type="SMART" id="SM00047">
    <property type="entry name" value="LYZ2"/>
    <property type="match status" value="1"/>
</dbReference>
<dbReference type="SUPFAM" id="SSF54001">
    <property type="entry name" value="Cysteine proteinases"/>
    <property type="match status" value="1"/>
</dbReference>
<feature type="region of interest" description="Disordered" evidence="6">
    <location>
        <begin position="146"/>
        <end position="360"/>
    </location>
</feature>
<sequence length="1173" mass="123567">MNKFTKAHNKMALATGETKTRTKLTKSKHGWLKIAMGITFASTSLFAVGHTTHAETQPSVQANVASTTTNNNDNKTVDAPKTNTIQDTADQATDASAVKDDAVKTTDANKANDSQTAPVKTDDNQVNTDAAKTVTSDSAADKIADAAKPAETNQSAASVQTDQSSQSVDSPAKTDAPVKTTDDSQDVAPVAQTTDPASKAAIQTTDAKADDSDKVSSDKQTSETKAAKVSDDVATDKAADNTKADDSQKSDVKATDTKADDSDKVSSDKQTAETKAAKASDDVATDKTADNTKADDSQKSDVKATDTKTDDSDKVSSDKQTVDDIKADDVATDKTADATKADDSQKSDDQSNDNADDNDEYQITDRLGDESDEDNSAAMASAQAALASLKSQSPFMVLVANNSNTAGMTPASGTYTLSGTQNVRDGAGTNYNITGQLNAGDSINYDGTKNADGYTWVHYQNYEGLDRWVAQIASANTSHQAFISSLSAGAIETWKKYGVLPSVSIAQAIVESAWGQSAPGNNLFGIKGSYQGQSTTQKTQEYLNGHYVTIYDQFRAYPSYTESILDHGSFLAVNSRYANLIGSRDYAQVCSMLQSDGYATSPTYASTLISVIRSNNLSQYDQNLDNPTQGANNPDNGSTNVVPANGTWTFSTDTNVRTAPSLSGSVVGMENTGTKITYDGLADNNGYTWMRFKDGSGAERYAAQIGANADVPATPAPETPTAPAANNNGGATTNNSGSYTLPNTQNVRNDASLNAGITGQLEPGYTVNYDGTKDADGYTWLHYNNYAGADRWVANMGSTAPAATPAPETPTAPVVNNNDGATTNNSGSYTLAGTQNVRDGASLNAGITGQLEPGYTVNYDGTKEADGYTWLHYTNYAGATRWVAQIGASTAAPAAPVATTNNSGSYTLAGDQNVRDGASLNAGVTGQLHAGDTVNYDGTKEADGYIWLHYTNYAGATRWVAQINATPAATPAPAATVNNQGGNYTLSGDQNVRSSANVGNNVTGQLHAGDTIAYDKTQQSDGYTWLHYNNYAGQDRWIAQMDSIPATTELAVSNGSVSQQALKIATSLAGTKYVYGGSNPQTGFDCSGLIYYAYQKAGKTLPRHAAGQYGATTRISKAQARPGDLVFFQDGSGIYHDGFYLGNDKMLDAQNRGVVYNDLLSYFSGSVYFGRVN</sequence>
<evidence type="ECO:0000313" key="9">
    <source>
        <dbReference type="EMBL" id="KRN78768.1"/>
    </source>
</evidence>
<evidence type="ECO:0000259" key="8">
    <source>
        <dbReference type="PROSITE" id="PS51935"/>
    </source>
</evidence>
<evidence type="ECO:0000256" key="3">
    <source>
        <dbReference type="ARBA" id="ARBA00022670"/>
    </source>
</evidence>
<dbReference type="PATRIC" id="fig|1122148.6.peg.1073"/>
<dbReference type="AlphaFoldDB" id="A0A0R2JNM4"/>
<dbReference type="SMART" id="SM00287">
    <property type="entry name" value="SH3b"/>
    <property type="match status" value="6"/>
</dbReference>
<dbReference type="InterPro" id="IPR038765">
    <property type="entry name" value="Papain-like_cys_pep_sf"/>
</dbReference>
<feature type="compositionally biased region" description="Low complexity" evidence="6">
    <location>
        <begin position="146"/>
        <end position="170"/>
    </location>
</feature>
<proteinExistence type="inferred from homology"/>
<comment type="caution">
    <text evidence="9">The sequence shown here is derived from an EMBL/GenBank/DDBJ whole genome shotgun (WGS) entry which is preliminary data.</text>
</comment>
<dbReference type="GO" id="GO:0004040">
    <property type="term" value="F:amidase activity"/>
    <property type="evidence" value="ECO:0007669"/>
    <property type="project" value="InterPro"/>
</dbReference>
<reference evidence="9 10" key="1">
    <citation type="journal article" date="2015" name="Genome Announc.">
        <title>Expanding the biotechnology potential of lactobacilli through comparative genomics of 213 strains and associated genera.</title>
        <authorList>
            <person name="Sun Z."/>
            <person name="Harris H.M."/>
            <person name="McCann A."/>
            <person name="Guo C."/>
            <person name="Argimon S."/>
            <person name="Zhang W."/>
            <person name="Yang X."/>
            <person name="Jeffery I.B."/>
            <person name="Cooney J.C."/>
            <person name="Kagawa T.F."/>
            <person name="Liu W."/>
            <person name="Song Y."/>
            <person name="Salvetti E."/>
            <person name="Wrobel A."/>
            <person name="Rasinkangas P."/>
            <person name="Parkhill J."/>
            <person name="Rea M.C."/>
            <person name="O'Sullivan O."/>
            <person name="Ritari J."/>
            <person name="Douillard F.P."/>
            <person name="Paul Ross R."/>
            <person name="Yang R."/>
            <person name="Briner A.E."/>
            <person name="Felis G.E."/>
            <person name="de Vos W.M."/>
            <person name="Barrangou R."/>
            <person name="Klaenhammer T.R."/>
            <person name="Caufield P.W."/>
            <person name="Cui Y."/>
            <person name="Zhang H."/>
            <person name="O'Toole P.W."/>
        </authorList>
    </citation>
    <scope>NUCLEOTIDE SEQUENCE [LARGE SCALE GENOMIC DNA]</scope>
    <source>
        <strain evidence="9 10">DSM 20690</strain>
    </source>
</reference>
<dbReference type="InterPro" id="IPR051056">
    <property type="entry name" value="Glycosyl_Hydrolase_73"/>
</dbReference>
<dbReference type="InterPro" id="IPR000064">
    <property type="entry name" value="NLP_P60_dom"/>
</dbReference>
<keyword evidence="3" id="KW-0645">Protease</keyword>
<feature type="region of interest" description="Disordered" evidence="6">
    <location>
        <begin position="621"/>
        <end position="640"/>
    </location>
</feature>
<dbReference type="STRING" id="53444.AYR59_02920"/>
<feature type="domain" description="SH3b" evidence="7">
    <location>
        <begin position="898"/>
        <end position="969"/>
    </location>
</feature>
<comment type="similarity">
    <text evidence="2">Belongs to the glycosyl hydrolase 73 family.</text>
</comment>
<feature type="compositionally biased region" description="Low complexity" evidence="6">
    <location>
        <begin position="86"/>
        <end position="95"/>
    </location>
</feature>
<dbReference type="PANTHER" id="PTHR33308:SF9">
    <property type="entry name" value="PEPTIDOGLYCAN HYDROLASE FLGJ"/>
    <property type="match status" value="1"/>
</dbReference>
<keyword evidence="4" id="KW-0378">Hydrolase</keyword>
<dbReference type="Gene3D" id="1.10.530.10">
    <property type="match status" value="1"/>
</dbReference>
<dbReference type="Gene3D" id="2.30.30.40">
    <property type="entry name" value="SH3 Domains"/>
    <property type="match status" value="6"/>
</dbReference>
<feature type="region of interest" description="Disordered" evidence="6">
    <location>
        <begin position="710"/>
        <end position="746"/>
    </location>
</feature>
<dbReference type="InterPro" id="IPR002901">
    <property type="entry name" value="MGlyc_endo_b_GlcNAc-like_dom"/>
</dbReference>
<feature type="compositionally biased region" description="Acidic residues" evidence="6">
    <location>
        <begin position="350"/>
        <end position="360"/>
    </location>
</feature>
<keyword evidence="5" id="KW-0788">Thiol protease</keyword>
<dbReference type="PROSITE" id="PS51935">
    <property type="entry name" value="NLPC_P60"/>
    <property type="match status" value="1"/>
</dbReference>
<dbReference type="GO" id="GO:0008234">
    <property type="term" value="F:cysteine-type peptidase activity"/>
    <property type="evidence" value="ECO:0007669"/>
    <property type="project" value="UniProtKB-KW"/>
</dbReference>
<dbReference type="PROSITE" id="PS51781">
    <property type="entry name" value="SH3B"/>
    <property type="match status" value="2"/>
</dbReference>
<feature type="compositionally biased region" description="Polar residues" evidence="6">
    <location>
        <begin position="106"/>
        <end position="127"/>
    </location>
</feature>
<feature type="domain" description="SH3b" evidence="7">
    <location>
        <begin position="410"/>
        <end position="478"/>
    </location>
</feature>
<feature type="region of interest" description="Disordered" evidence="6">
    <location>
        <begin position="65"/>
        <end position="127"/>
    </location>
</feature>
<evidence type="ECO:0000256" key="2">
    <source>
        <dbReference type="ARBA" id="ARBA00010266"/>
    </source>
</evidence>
<evidence type="ECO:0000256" key="5">
    <source>
        <dbReference type="ARBA" id="ARBA00022807"/>
    </source>
</evidence>
<evidence type="ECO:0000259" key="7">
    <source>
        <dbReference type="PROSITE" id="PS51781"/>
    </source>
</evidence>
<dbReference type="GeneID" id="61249828"/>
<name>A0A0R2JNM4_9LACO</name>